<organism evidence="13 14">
    <name type="scientific">Moraxella nasicaprae</name>
    <dbReference type="NCBI Taxonomy" id="2904122"/>
    <lineage>
        <taxon>Bacteria</taxon>
        <taxon>Pseudomonadati</taxon>
        <taxon>Pseudomonadota</taxon>
        <taxon>Gammaproteobacteria</taxon>
        <taxon>Moraxellales</taxon>
        <taxon>Moraxellaceae</taxon>
        <taxon>Moraxella</taxon>
    </lineage>
</organism>
<dbReference type="InterPro" id="IPR050793">
    <property type="entry name" value="CMP-NeuNAc_synthase"/>
</dbReference>
<comment type="cofactor">
    <cofactor evidence="2 12">
        <name>Mg(2+)</name>
        <dbReference type="ChEBI" id="CHEBI:18420"/>
    </cofactor>
</comment>
<evidence type="ECO:0000256" key="5">
    <source>
        <dbReference type="ARBA" id="ARBA00013066"/>
    </source>
</evidence>
<evidence type="ECO:0000256" key="6">
    <source>
        <dbReference type="ARBA" id="ARBA00020092"/>
    </source>
</evidence>
<dbReference type="EC" id="3.1.3.45" evidence="5 12"/>
<dbReference type="SFLD" id="SFLDG01136">
    <property type="entry name" value="C1.6:_Phosphoserine_Phosphatas"/>
    <property type="match status" value="1"/>
</dbReference>
<name>A0ABY6F4Q8_9GAMM</name>
<dbReference type="PIRSF" id="PIRSF006118">
    <property type="entry name" value="KDO8-P_Ptase"/>
    <property type="match status" value="1"/>
</dbReference>
<dbReference type="SFLD" id="SFLDG01138">
    <property type="entry name" value="C1.6.2:_Deoxy-d-mannose-octulo"/>
    <property type="match status" value="1"/>
</dbReference>
<dbReference type="SUPFAM" id="SSF56784">
    <property type="entry name" value="HAD-like"/>
    <property type="match status" value="1"/>
</dbReference>
<dbReference type="PANTHER" id="PTHR21485">
    <property type="entry name" value="HAD SUPERFAMILY MEMBERS CMAS AND KDSC"/>
    <property type="match status" value="1"/>
</dbReference>
<dbReference type="NCBIfam" id="TIGR01670">
    <property type="entry name" value="KdsC-phosphatas"/>
    <property type="match status" value="1"/>
</dbReference>
<evidence type="ECO:0000256" key="1">
    <source>
        <dbReference type="ARBA" id="ARBA00000898"/>
    </source>
</evidence>
<dbReference type="InterPro" id="IPR036412">
    <property type="entry name" value="HAD-like_sf"/>
</dbReference>
<dbReference type="Pfam" id="PF08282">
    <property type="entry name" value="Hydrolase_3"/>
    <property type="match status" value="1"/>
</dbReference>
<comment type="similarity">
    <text evidence="3 12">Belongs to the KdsC family.</text>
</comment>
<evidence type="ECO:0000256" key="8">
    <source>
        <dbReference type="ARBA" id="ARBA00022801"/>
    </source>
</evidence>
<evidence type="ECO:0000256" key="4">
    <source>
        <dbReference type="ARBA" id="ARBA00011881"/>
    </source>
</evidence>
<dbReference type="SFLD" id="SFLDS00003">
    <property type="entry name" value="Haloacid_Dehalogenase"/>
    <property type="match status" value="1"/>
</dbReference>
<dbReference type="Gene3D" id="3.40.50.1000">
    <property type="entry name" value="HAD superfamily/HAD-like"/>
    <property type="match status" value="1"/>
</dbReference>
<keyword evidence="10 12" id="KW-0448">Lipopolysaccharide biosynthesis</keyword>
<dbReference type="Proteomes" id="UP001063782">
    <property type="component" value="Chromosome"/>
</dbReference>
<proteinExistence type="inferred from homology"/>
<dbReference type="InterPro" id="IPR010023">
    <property type="entry name" value="KdsC_fam"/>
</dbReference>
<reference evidence="13" key="1">
    <citation type="submission" date="2021-12" db="EMBL/GenBank/DDBJ databases">
        <title>taxonomy of Moraxella sp. ZY201224.</title>
        <authorList>
            <person name="Li F."/>
        </authorList>
    </citation>
    <scope>NUCLEOTIDE SEQUENCE</scope>
    <source>
        <strain evidence="13">ZY201224</strain>
    </source>
</reference>
<dbReference type="GO" id="GO:0016787">
    <property type="term" value="F:hydrolase activity"/>
    <property type="evidence" value="ECO:0007669"/>
    <property type="project" value="UniProtKB-KW"/>
</dbReference>
<evidence type="ECO:0000313" key="14">
    <source>
        <dbReference type="Proteomes" id="UP001063782"/>
    </source>
</evidence>
<comment type="subunit">
    <text evidence="4 12">Homotetramer.</text>
</comment>
<evidence type="ECO:0000256" key="10">
    <source>
        <dbReference type="ARBA" id="ARBA00022985"/>
    </source>
</evidence>
<gene>
    <name evidence="13" type="ORF">LU297_00840</name>
</gene>
<sequence>MSIQHSEAIYQKAAKIKLFAMDVDGILSDGQIIYDANGVETKAFFVQDGLGLQLLRQAGVTLAIITGRTSPMVERRAKELGVAHLIQGRDDKFVALQTLADKLGLSLSECAYMGDDLPDLKAVREAGLGVSVPNGCVQTQAVADFVTTKTGGRGAVREICELILQAQGKFDDLVATFG</sequence>
<dbReference type="RefSeq" id="WP_263076535.1">
    <property type="nucleotide sequence ID" value="NZ_CP089977.1"/>
</dbReference>
<keyword evidence="14" id="KW-1185">Reference proteome</keyword>
<evidence type="ECO:0000256" key="7">
    <source>
        <dbReference type="ARBA" id="ARBA00022723"/>
    </source>
</evidence>
<evidence type="ECO:0000256" key="9">
    <source>
        <dbReference type="ARBA" id="ARBA00022842"/>
    </source>
</evidence>
<comment type="catalytic activity">
    <reaction evidence="1 12">
        <text>3-deoxy-alpha-D-manno-2-octulosonate-8-phosphate + H2O = 3-deoxy-alpha-D-manno-oct-2-ulosonate + phosphate</text>
        <dbReference type="Rhea" id="RHEA:11500"/>
        <dbReference type="ChEBI" id="CHEBI:15377"/>
        <dbReference type="ChEBI" id="CHEBI:43474"/>
        <dbReference type="ChEBI" id="CHEBI:85985"/>
        <dbReference type="ChEBI" id="CHEBI:85986"/>
        <dbReference type="EC" id="3.1.3.45"/>
    </reaction>
</comment>
<comment type="function">
    <text evidence="12">Catalyzes the hydrolysis of 3-deoxy-D-manno-octulosonate 8-phosphate (KDO 8-P) to 3-deoxy-D-manno-octulosonate (KDO) and inorganic phosphate.</text>
</comment>
<dbReference type="InterPro" id="IPR023214">
    <property type="entry name" value="HAD_sf"/>
</dbReference>
<protein>
    <recommendedName>
        <fullName evidence="6 12">3-deoxy-D-manno-octulosonate 8-phosphate phosphatase KdsC</fullName>
        <ecNumber evidence="5 12">3.1.3.45</ecNumber>
    </recommendedName>
    <alternativeName>
        <fullName evidence="11 12">KDO 8-P phosphatase</fullName>
    </alternativeName>
</protein>
<keyword evidence="8 12" id="KW-0378">Hydrolase</keyword>
<dbReference type="EMBL" id="CP089977">
    <property type="protein sequence ID" value="UXZ05033.1"/>
    <property type="molecule type" value="Genomic_DNA"/>
</dbReference>
<evidence type="ECO:0000256" key="12">
    <source>
        <dbReference type="PIRNR" id="PIRNR006118"/>
    </source>
</evidence>
<dbReference type="PANTHER" id="PTHR21485:SF6">
    <property type="entry name" value="N-ACYLNEURAMINATE CYTIDYLYLTRANSFERASE-RELATED"/>
    <property type="match status" value="1"/>
</dbReference>
<evidence type="ECO:0000256" key="2">
    <source>
        <dbReference type="ARBA" id="ARBA00001946"/>
    </source>
</evidence>
<dbReference type="CDD" id="cd01630">
    <property type="entry name" value="HAD_KDO-like"/>
    <property type="match status" value="1"/>
</dbReference>
<keyword evidence="7 12" id="KW-0479">Metal-binding</keyword>
<keyword evidence="9 12" id="KW-0460">Magnesium</keyword>
<evidence type="ECO:0000256" key="11">
    <source>
        <dbReference type="ARBA" id="ARBA00031051"/>
    </source>
</evidence>
<evidence type="ECO:0000256" key="3">
    <source>
        <dbReference type="ARBA" id="ARBA00005893"/>
    </source>
</evidence>
<accession>A0ABY6F4Q8</accession>
<evidence type="ECO:0000313" key="13">
    <source>
        <dbReference type="EMBL" id="UXZ05033.1"/>
    </source>
</evidence>